<dbReference type="AlphaFoldDB" id="A0A2S2QC31"/>
<reference evidence="1" key="1">
    <citation type="submission" date="2018-04" db="EMBL/GenBank/DDBJ databases">
        <title>Transcriptome assembly of Sipha flava.</title>
        <authorList>
            <person name="Scully E.D."/>
            <person name="Geib S.M."/>
            <person name="Palmer N.A."/>
            <person name="Koch K."/>
            <person name="Bradshaw J."/>
            <person name="Heng-Moss T."/>
            <person name="Sarath G."/>
        </authorList>
    </citation>
    <scope>NUCLEOTIDE SEQUENCE</scope>
</reference>
<accession>A0A2S2QC31</accession>
<proteinExistence type="predicted"/>
<dbReference type="EMBL" id="GGMS01006084">
    <property type="protein sequence ID" value="MBY75287.1"/>
    <property type="molecule type" value="Transcribed_RNA"/>
</dbReference>
<evidence type="ECO:0000313" key="1">
    <source>
        <dbReference type="EMBL" id="MBY75287.1"/>
    </source>
</evidence>
<gene>
    <name evidence="1" type="ORF">g.696</name>
</gene>
<organism evidence="1">
    <name type="scientific">Sipha flava</name>
    <name type="common">yellow sugarcane aphid</name>
    <dbReference type="NCBI Taxonomy" id="143950"/>
    <lineage>
        <taxon>Eukaryota</taxon>
        <taxon>Metazoa</taxon>
        <taxon>Ecdysozoa</taxon>
        <taxon>Arthropoda</taxon>
        <taxon>Hexapoda</taxon>
        <taxon>Insecta</taxon>
        <taxon>Pterygota</taxon>
        <taxon>Neoptera</taxon>
        <taxon>Paraneoptera</taxon>
        <taxon>Hemiptera</taxon>
        <taxon>Sternorrhyncha</taxon>
        <taxon>Aphidomorpha</taxon>
        <taxon>Aphidoidea</taxon>
        <taxon>Aphididae</taxon>
        <taxon>Sipha</taxon>
    </lineage>
</organism>
<name>A0A2S2QC31_9HEMI</name>
<protein>
    <submittedName>
        <fullName evidence="1">Uncharacterized protein</fullName>
    </submittedName>
</protein>
<sequence length="102" mass="12342">MYNRRVERSKHDLSTRQQHFRHFQTDVCSLSAELLFLFLRALETYVTSHVITLRRYQSKTTNVYNNNGNTYAYYTYTSYVCLLKNILSQNSFTFYFHYVIII</sequence>